<dbReference type="OrthoDB" id="2322999at2759"/>
<gene>
    <name evidence="1" type="ORF">TPAR_05453</name>
</gene>
<proteinExistence type="predicted"/>
<dbReference type="EMBL" id="PKSG01000528">
    <property type="protein sequence ID" value="POR34356.1"/>
    <property type="molecule type" value="Genomic_DNA"/>
</dbReference>
<evidence type="ECO:0000313" key="2">
    <source>
        <dbReference type="Proteomes" id="UP000237481"/>
    </source>
</evidence>
<accession>A0A2S4KVZ2</accession>
<dbReference type="Proteomes" id="UP000237481">
    <property type="component" value="Unassembled WGS sequence"/>
</dbReference>
<comment type="caution">
    <text evidence="1">The sequence shown here is derived from an EMBL/GenBank/DDBJ whole genome shotgun (WGS) entry which is preliminary data.</text>
</comment>
<dbReference type="AlphaFoldDB" id="A0A2S4KVZ2"/>
<name>A0A2S4KVZ2_9HYPO</name>
<sequence>MVTLIDTFVPSGIYNTLPHIHDVSNVPIDHSKDLEDLRMLLVKYEVPNDICVRLIHKHFDTHEGEVMVFEKITLPAHGKVQTMKPVMPSGNTQLHGIHYFVNDVGDLQAYEYANCDPPDMTTFESFLGDFCRIVLERGLQSKFGLKLKRGDELDRAGWTEFEFHQKRSTIMLQDGMPMPKGDFDCSVSTEWNAIMTNDGTRTCKHKTTCRHGSTVCNHCKHCNRHEVAGNCGIGDDGFATGFYLGGQKVVPGTPIHDIVSALVVAL</sequence>
<reference evidence="1 2" key="1">
    <citation type="submission" date="2018-01" db="EMBL/GenBank/DDBJ databases">
        <title>Harnessing the power of phylogenomics to disentangle the directionality and signatures of interkingdom host jumping in the parasitic fungal genus Tolypocladium.</title>
        <authorList>
            <person name="Quandt C.A."/>
            <person name="Patterson W."/>
            <person name="Spatafora J.W."/>
        </authorList>
    </citation>
    <scope>NUCLEOTIDE SEQUENCE [LARGE SCALE GENOMIC DNA]</scope>
    <source>
        <strain evidence="1 2">NRBC 100945</strain>
    </source>
</reference>
<keyword evidence="2" id="KW-1185">Reference proteome</keyword>
<protein>
    <submittedName>
        <fullName evidence="1">Uncharacterized protein</fullName>
    </submittedName>
</protein>
<organism evidence="1 2">
    <name type="scientific">Tolypocladium paradoxum</name>
    <dbReference type="NCBI Taxonomy" id="94208"/>
    <lineage>
        <taxon>Eukaryota</taxon>
        <taxon>Fungi</taxon>
        <taxon>Dikarya</taxon>
        <taxon>Ascomycota</taxon>
        <taxon>Pezizomycotina</taxon>
        <taxon>Sordariomycetes</taxon>
        <taxon>Hypocreomycetidae</taxon>
        <taxon>Hypocreales</taxon>
        <taxon>Ophiocordycipitaceae</taxon>
        <taxon>Tolypocladium</taxon>
    </lineage>
</organism>
<evidence type="ECO:0000313" key="1">
    <source>
        <dbReference type="EMBL" id="POR34356.1"/>
    </source>
</evidence>